<dbReference type="EMBL" id="JAWRVE010000006">
    <property type="protein sequence ID" value="KAL1881226.1"/>
    <property type="molecule type" value="Genomic_DNA"/>
</dbReference>
<dbReference type="Proteomes" id="UP001583177">
    <property type="component" value="Unassembled WGS sequence"/>
</dbReference>
<gene>
    <name evidence="2" type="ORF">Daus18300_001077</name>
</gene>
<protein>
    <submittedName>
        <fullName evidence="2">Uncharacterized protein</fullName>
    </submittedName>
</protein>
<feature type="region of interest" description="Disordered" evidence="1">
    <location>
        <begin position="23"/>
        <end position="45"/>
    </location>
</feature>
<proteinExistence type="predicted"/>
<name>A0ABR3XYY7_9PEZI</name>
<reference evidence="2 3" key="1">
    <citation type="journal article" date="2024" name="IMA Fungus">
        <title>IMA Genome - F19 : A genome assembly and annotation guide to empower mycologists, including annotated draft genome sequences of Ceratocystis pirilliformis, Diaporthe australafricana, Fusarium ophioides, Paecilomyces lecythidis, and Sporothrix stenoceras.</title>
        <authorList>
            <person name="Aylward J."/>
            <person name="Wilson A.M."/>
            <person name="Visagie C.M."/>
            <person name="Spraker J."/>
            <person name="Barnes I."/>
            <person name="Buitendag C."/>
            <person name="Ceriani C."/>
            <person name="Del Mar Angel L."/>
            <person name="du Plessis D."/>
            <person name="Fuchs T."/>
            <person name="Gasser K."/>
            <person name="Kramer D."/>
            <person name="Li W."/>
            <person name="Munsamy K."/>
            <person name="Piso A."/>
            <person name="Price J.L."/>
            <person name="Sonnekus B."/>
            <person name="Thomas C."/>
            <person name="van der Nest A."/>
            <person name="van Dijk A."/>
            <person name="van Heerden A."/>
            <person name="van Vuuren N."/>
            <person name="Yilmaz N."/>
            <person name="Duong T.A."/>
            <person name="van der Merwe N.A."/>
            <person name="Wingfield M.J."/>
            <person name="Wingfield B.D."/>
        </authorList>
    </citation>
    <scope>NUCLEOTIDE SEQUENCE [LARGE SCALE GENOMIC DNA]</scope>
    <source>
        <strain evidence="2 3">CMW 18300</strain>
    </source>
</reference>
<evidence type="ECO:0000313" key="2">
    <source>
        <dbReference type="EMBL" id="KAL1881226.1"/>
    </source>
</evidence>
<comment type="caution">
    <text evidence="2">The sequence shown here is derived from an EMBL/GenBank/DDBJ whole genome shotgun (WGS) entry which is preliminary data.</text>
</comment>
<accession>A0ABR3XYY7</accession>
<sequence length="70" mass="7851">MFNFQMMGCGSIKTTKSMSRLTQADDGEDVGGNVDQNHAPARPEEPVLLSVRDEYVDPFEKNGCFEENHE</sequence>
<evidence type="ECO:0000313" key="3">
    <source>
        <dbReference type="Proteomes" id="UP001583177"/>
    </source>
</evidence>
<organism evidence="2 3">
    <name type="scientific">Diaporthe australafricana</name>
    <dbReference type="NCBI Taxonomy" id="127596"/>
    <lineage>
        <taxon>Eukaryota</taxon>
        <taxon>Fungi</taxon>
        <taxon>Dikarya</taxon>
        <taxon>Ascomycota</taxon>
        <taxon>Pezizomycotina</taxon>
        <taxon>Sordariomycetes</taxon>
        <taxon>Sordariomycetidae</taxon>
        <taxon>Diaporthales</taxon>
        <taxon>Diaporthaceae</taxon>
        <taxon>Diaporthe</taxon>
    </lineage>
</organism>
<evidence type="ECO:0000256" key="1">
    <source>
        <dbReference type="SAM" id="MobiDB-lite"/>
    </source>
</evidence>
<keyword evidence="3" id="KW-1185">Reference proteome</keyword>